<dbReference type="Pfam" id="PF14310">
    <property type="entry name" value="Fn3-like"/>
    <property type="match status" value="1"/>
</dbReference>
<dbReference type="Pfam" id="PF00933">
    <property type="entry name" value="Glyco_hydro_3"/>
    <property type="match status" value="1"/>
</dbReference>
<dbReference type="RefSeq" id="WP_045250942.1">
    <property type="nucleotide sequence ID" value="NZ_JYIT01000079.1"/>
</dbReference>
<feature type="domain" description="Fibronectin type III-like" evidence="3">
    <location>
        <begin position="679"/>
        <end position="748"/>
    </location>
</feature>
<dbReference type="OrthoDB" id="3187421at2"/>
<dbReference type="PATRIC" id="fig|582680.7.peg.2310"/>
<protein>
    <submittedName>
        <fullName evidence="4">Periplasmic beta-glucosidase</fullName>
        <ecNumber evidence="4">3.2.1.21</ecNumber>
    </submittedName>
</protein>
<dbReference type="EC" id="3.2.1.21" evidence="4"/>
<keyword evidence="2 4" id="KW-0378">Hydrolase</keyword>
<dbReference type="InterPro" id="IPR026891">
    <property type="entry name" value="Fn3-like"/>
</dbReference>
<comment type="similarity">
    <text evidence="1">Belongs to the glycosyl hydrolase 3 family.</text>
</comment>
<dbReference type="Gene3D" id="3.20.20.300">
    <property type="entry name" value="Glycoside hydrolase, family 3, N-terminal domain"/>
    <property type="match status" value="1"/>
</dbReference>
<dbReference type="InterPro" id="IPR036962">
    <property type="entry name" value="Glyco_hydro_3_N_sf"/>
</dbReference>
<dbReference type="PANTHER" id="PTHR42715">
    <property type="entry name" value="BETA-GLUCOSIDASE"/>
    <property type="match status" value="1"/>
</dbReference>
<organism evidence="4 5">
    <name type="scientific">Microbacterium azadirachtae</name>
    <dbReference type="NCBI Taxonomy" id="582680"/>
    <lineage>
        <taxon>Bacteria</taxon>
        <taxon>Bacillati</taxon>
        <taxon>Actinomycetota</taxon>
        <taxon>Actinomycetes</taxon>
        <taxon>Micrococcales</taxon>
        <taxon>Microbacteriaceae</taxon>
        <taxon>Microbacterium</taxon>
    </lineage>
</organism>
<proteinExistence type="inferred from homology"/>
<dbReference type="InterPro" id="IPR013783">
    <property type="entry name" value="Ig-like_fold"/>
</dbReference>
<evidence type="ECO:0000313" key="5">
    <source>
        <dbReference type="Proteomes" id="UP000033448"/>
    </source>
</evidence>
<dbReference type="InterPro" id="IPR002772">
    <property type="entry name" value="Glyco_hydro_3_C"/>
</dbReference>
<keyword evidence="5" id="KW-1185">Reference proteome</keyword>
<dbReference type="AlphaFoldDB" id="A0A0F0KP98"/>
<dbReference type="PANTHER" id="PTHR42715:SF10">
    <property type="entry name" value="BETA-GLUCOSIDASE"/>
    <property type="match status" value="1"/>
</dbReference>
<evidence type="ECO:0000256" key="1">
    <source>
        <dbReference type="ARBA" id="ARBA00005336"/>
    </source>
</evidence>
<gene>
    <name evidence="4" type="primary">bglX_1</name>
    <name evidence="4" type="ORF">RL72_02262</name>
</gene>
<keyword evidence="4" id="KW-0326">Glycosidase</keyword>
<sequence length="808" mass="84894">MTSDTSLETVAATEEIPAFPIASPRVGELLAEMTLEEKAAQLVGYWLDQGGEVVAPLQHEMAAAGRHDTLAEITREGIGHFTRVYGTRPVEPAQRAAWLWEEQRRLKRETRLGIPALVHEECLTGLAAWKAATFPTPLAWGASFDPELVAEMGALIGESMRTLGIHQGLAPVLDVVRDPRWGRVDECIGEDPYLVGTVGTAYVQGLQSAGVHATLKHFLGYSGSRAGRNHAPVSAGPREVADVFLPPFEMAIRDGGVRSVMNSYAEIDGVPVASDPALLTGLLRQRLGFDGVVVADYFAIAFLEVMHAIAADRGAAAELALRAGIDVELPSGDAYLEPLVGRVRSGALDEAYLDRAVIRVLAQKEQLGLLEPGVFEDDAPVAVDLDTPRHRSVARRLAAESLVLLSNDGVLPLAATAGRIALIGPNADRTEALQGCYSFANHVLAHHPDHELGIEMPTVREALAAALPGAEVVHVRGSEVDGDDRAGFADAERAAADADVAIVVVGDQAGLFGRGTVGEGNDVESLDLPGVQRELVERVVATGTPVVMVVLSGRPYAIDWALDGAQGRPGAVLQAFFPGEEGGTAIADVLTGAVSPSGRLPVSLPRSAGAQPYSYLHPILGGPSDVTSTDPTPLRPFGFGLSYTTFAYEGFAVSAEARTDGDLVATVTVANTGASRGAEVVQLYGRDVVASVTRPVAQLLGYTRVELDPGERRTLRFTVPAARFAFSDRTLTRVVEPGEVRVWAAAHAEASAPAPELGGVTGGAISNERARARRTLPGAATAALPVVLTGEVHAVGAADARLVTVSVA</sequence>
<name>A0A0F0KP98_9MICO</name>
<dbReference type="InterPro" id="IPR050288">
    <property type="entry name" value="Cellulose_deg_GH3"/>
</dbReference>
<evidence type="ECO:0000259" key="3">
    <source>
        <dbReference type="SMART" id="SM01217"/>
    </source>
</evidence>
<dbReference type="GO" id="GO:0005975">
    <property type="term" value="P:carbohydrate metabolic process"/>
    <property type="evidence" value="ECO:0007669"/>
    <property type="project" value="InterPro"/>
</dbReference>
<evidence type="ECO:0000313" key="4">
    <source>
        <dbReference type="EMBL" id="KJL21955.1"/>
    </source>
</evidence>
<dbReference type="PRINTS" id="PR00133">
    <property type="entry name" value="GLHYDRLASE3"/>
</dbReference>
<comment type="caution">
    <text evidence="4">The sequence shown here is derived from an EMBL/GenBank/DDBJ whole genome shotgun (WGS) entry which is preliminary data.</text>
</comment>
<dbReference type="InterPro" id="IPR017853">
    <property type="entry name" value="GH"/>
</dbReference>
<dbReference type="InterPro" id="IPR001764">
    <property type="entry name" value="Glyco_hydro_3_N"/>
</dbReference>
<dbReference type="Pfam" id="PF01915">
    <property type="entry name" value="Glyco_hydro_3_C"/>
    <property type="match status" value="1"/>
</dbReference>
<dbReference type="Proteomes" id="UP000033448">
    <property type="component" value="Unassembled WGS sequence"/>
</dbReference>
<dbReference type="InterPro" id="IPR036881">
    <property type="entry name" value="Glyco_hydro_3_C_sf"/>
</dbReference>
<reference evidence="4 5" key="1">
    <citation type="submission" date="2015-02" db="EMBL/GenBank/DDBJ databases">
        <title>Draft genome sequences of ten Microbacterium spp. with emphasis on heavy metal contaminated environments.</title>
        <authorList>
            <person name="Corretto E."/>
        </authorList>
    </citation>
    <scope>NUCLEOTIDE SEQUENCE [LARGE SCALE GENOMIC DNA]</scope>
    <source>
        <strain evidence="4 5">DSM 23848</strain>
    </source>
</reference>
<dbReference type="Gene3D" id="2.60.40.10">
    <property type="entry name" value="Immunoglobulins"/>
    <property type="match status" value="1"/>
</dbReference>
<accession>A0A0F0KP98</accession>
<dbReference type="SUPFAM" id="SSF51445">
    <property type="entry name" value="(Trans)glycosidases"/>
    <property type="match status" value="1"/>
</dbReference>
<dbReference type="Gene3D" id="3.40.50.1700">
    <property type="entry name" value="Glycoside hydrolase family 3 C-terminal domain"/>
    <property type="match status" value="1"/>
</dbReference>
<dbReference type="SUPFAM" id="SSF52279">
    <property type="entry name" value="Beta-D-glucan exohydrolase, C-terminal domain"/>
    <property type="match status" value="1"/>
</dbReference>
<dbReference type="EMBL" id="JYIT01000079">
    <property type="protein sequence ID" value="KJL21955.1"/>
    <property type="molecule type" value="Genomic_DNA"/>
</dbReference>
<evidence type="ECO:0000256" key="2">
    <source>
        <dbReference type="ARBA" id="ARBA00022801"/>
    </source>
</evidence>
<dbReference type="GO" id="GO:0008422">
    <property type="term" value="F:beta-glucosidase activity"/>
    <property type="evidence" value="ECO:0007669"/>
    <property type="project" value="UniProtKB-EC"/>
</dbReference>
<dbReference type="SMART" id="SM01217">
    <property type="entry name" value="Fn3_like"/>
    <property type="match status" value="1"/>
</dbReference>